<evidence type="ECO:0000313" key="10">
    <source>
        <dbReference type="EMBL" id="CAI5450606.1"/>
    </source>
</evidence>
<sequence length="467" mass="54428">MIDFARLEFVQLQKSMEFLIFQIPGPKMHGILGNVPDLMDKTTENLGEVLKFWANEQRGNGSRIMRVFLFGNLFVWPLDGEMTKVILENNEELDKGEDYRFFEPWIGKGLLLEPNIPRWKSHRKLIQPVFNFSKLPKYFEIFKKQTEILIDILHEKSSKSEFFDIFPHIKFCLLDIVADAALGIQTNSQIRNFHEYIDACEEFSRILIEFSFKPWLRNPIFYKFSGFEAKIEENLRVLKDFSMKFIKERRADVEFHKDQEKCCFLDHLLDSPDLTDEEIREEIDTLIFGGHDTTTSSVAFALWNIAHNPDVQNHIYQEELQENPLESREDFRALKYLDRVLKESKRLTPPIPFFQRKLRKSLKLLDQCEIPAGSTISIGPIILHSNPEVFKNPGIFDPDRFLPDEVSKRSAFDFVPFSAGIRNCVGQNFGLLNEKVIVAKILKEFEVLPGEDYGFTVPCLEAKTTIL</sequence>
<dbReference type="InterPro" id="IPR050196">
    <property type="entry name" value="Cytochrome_P450_Monoox"/>
</dbReference>
<dbReference type="PANTHER" id="PTHR24291">
    <property type="entry name" value="CYTOCHROME P450 FAMILY 4"/>
    <property type="match status" value="1"/>
</dbReference>
<evidence type="ECO:0000256" key="8">
    <source>
        <dbReference type="PIRSR" id="PIRSR602403-1"/>
    </source>
</evidence>
<keyword evidence="7 9" id="KW-0503">Monooxygenase</keyword>
<dbReference type="PROSITE" id="PS00086">
    <property type="entry name" value="CYTOCHROME_P450"/>
    <property type="match status" value="1"/>
</dbReference>
<dbReference type="GO" id="GO:0016705">
    <property type="term" value="F:oxidoreductase activity, acting on paired donors, with incorporation or reduction of molecular oxygen"/>
    <property type="evidence" value="ECO:0007669"/>
    <property type="project" value="InterPro"/>
</dbReference>
<comment type="cofactor">
    <cofactor evidence="1 8">
        <name>heme</name>
        <dbReference type="ChEBI" id="CHEBI:30413"/>
    </cofactor>
</comment>
<dbReference type="EMBL" id="CANHGI010000005">
    <property type="protein sequence ID" value="CAI5450606.1"/>
    <property type="molecule type" value="Genomic_DNA"/>
</dbReference>
<evidence type="ECO:0000256" key="9">
    <source>
        <dbReference type="RuleBase" id="RU000461"/>
    </source>
</evidence>
<keyword evidence="5 8" id="KW-0479">Metal-binding</keyword>
<keyword evidence="11" id="KW-1185">Reference proteome</keyword>
<dbReference type="PRINTS" id="PR00385">
    <property type="entry name" value="P450"/>
</dbReference>
<evidence type="ECO:0000256" key="2">
    <source>
        <dbReference type="ARBA" id="ARBA00003690"/>
    </source>
</evidence>
<dbReference type="GO" id="GO:0020037">
    <property type="term" value="F:heme binding"/>
    <property type="evidence" value="ECO:0007669"/>
    <property type="project" value="InterPro"/>
</dbReference>
<evidence type="ECO:0000256" key="4">
    <source>
        <dbReference type="ARBA" id="ARBA00022617"/>
    </source>
</evidence>
<dbReference type="Pfam" id="PF00067">
    <property type="entry name" value="p450"/>
    <property type="match status" value="1"/>
</dbReference>
<name>A0A9P1IT16_9PELO</name>
<dbReference type="SUPFAM" id="SSF48264">
    <property type="entry name" value="Cytochrome P450"/>
    <property type="match status" value="1"/>
</dbReference>
<accession>A0A9P1IT16</accession>
<comment type="caution">
    <text evidence="10">The sequence shown here is derived from an EMBL/GenBank/DDBJ whole genome shotgun (WGS) entry which is preliminary data.</text>
</comment>
<dbReference type="PRINTS" id="PR00465">
    <property type="entry name" value="EP450IV"/>
</dbReference>
<dbReference type="Gene3D" id="1.10.630.10">
    <property type="entry name" value="Cytochrome P450"/>
    <property type="match status" value="1"/>
</dbReference>
<evidence type="ECO:0000313" key="11">
    <source>
        <dbReference type="Proteomes" id="UP001152747"/>
    </source>
</evidence>
<dbReference type="GO" id="GO:0004497">
    <property type="term" value="F:monooxygenase activity"/>
    <property type="evidence" value="ECO:0007669"/>
    <property type="project" value="UniProtKB-KW"/>
</dbReference>
<gene>
    <name evidence="10" type="ORF">CAMP_LOCUS13243</name>
</gene>
<dbReference type="OrthoDB" id="1470350at2759"/>
<keyword evidence="6 8" id="KW-0408">Iron</keyword>
<feature type="binding site" description="axial binding residue" evidence="8">
    <location>
        <position position="424"/>
    </location>
    <ligand>
        <name>heme</name>
        <dbReference type="ChEBI" id="CHEBI:30413"/>
    </ligand>
    <ligandPart>
        <name>Fe</name>
        <dbReference type="ChEBI" id="CHEBI:18248"/>
    </ligandPart>
</feature>
<dbReference type="GO" id="GO:0005506">
    <property type="term" value="F:iron ion binding"/>
    <property type="evidence" value="ECO:0007669"/>
    <property type="project" value="InterPro"/>
</dbReference>
<dbReference type="InterPro" id="IPR017972">
    <property type="entry name" value="Cyt_P450_CS"/>
</dbReference>
<comment type="similarity">
    <text evidence="3 9">Belongs to the cytochrome P450 family.</text>
</comment>
<reference evidence="10" key="1">
    <citation type="submission" date="2022-11" db="EMBL/GenBank/DDBJ databases">
        <authorList>
            <person name="Kikuchi T."/>
        </authorList>
    </citation>
    <scope>NUCLEOTIDE SEQUENCE</scope>
    <source>
        <strain evidence="10">PS1010</strain>
    </source>
</reference>
<evidence type="ECO:0000256" key="1">
    <source>
        <dbReference type="ARBA" id="ARBA00001971"/>
    </source>
</evidence>
<evidence type="ECO:0000256" key="5">
    <source>
        <dbReference type="ARBA" id="ARBA00022723"/>
    </source>
</evidence>
<organism evidence="10 11">
    <name type="scientific">Caenorhabditis angaria</name>
    <dbReference type="NCBI Taxonomy" id="860376"/>
    <lineage>
        <taxon>Eukaryota</taxon>
        <taxon>Metazoa</taxon>
        <taxon>Ecdysozoa</taxon>
        <taxon>Nematoda</taxon>
        <taxon>Chromadorea</taxon>
        <taxon>Rhabditida</taxon>
        <taxon>Rhabditina</taxon>
        <taxon>Rhabditomorpha</taxon>
        <taxon>Rhabditoidea</taxon>
        <taxon>Rhabditidae</taxon>
        <taxon>Peloderinae</taxon>
        <taxon>Caenorhabditis</taxon>
    </lineage>
</organism>
<evidence type="ECO:0008006" key="12">
    <source>
        <dbReference type="Google" id="ProtNLM"/>
    </source>
</evidence>
<dbReference type="Proteomes" id="UP001152747">
    <property type="component" value="Unassembled WGS sequence"/>
</dbReference>
<keyword evidence="9" id="KW-0560">Oxidoreductase</keyword>
<dbReference type="InterPro" id="IPR001128">
    <property type="entry name" value="Cyt_P450"/>
</dbReference>
<dbReference type="AlphaFoldDB" id="A0A9P1IT16"/>
<protein>
    <recommendedName>
        <fullName evidence="12">Cytochrome P450</fullName>
    </recommendedName>
</protein>
<keyword evidence="4 8" id="KW-0349">Heme</keyword>
<dbReference type="GO" id="GO:0005789">
    <property type="term" value="C:endoplasmic reticulum membrane"/>
    <property type="evidence" value="ECO:0007669"/>
    <property type="project" value="UniProtKB-SubCell"/>
</dbReference>
<evidence type="ECO:0000256" key="3">
    <source>
        <dbReference type="ARBA" id="ARBA00010617"/>
    </source>
</evidence>
<evidence type="ECO:0000256" key="6">
    <source>
        <dbReference type="ARBA" id="ARBA00023004"/>
    </source>
</evidence>
<dbReference type="PANTHER" id="PTHR24291:SF130">
    <property type="entry name" value="CYTOCHROME P450 FAMILY"/>
    <property type="match status" value="1"/>
</dbReference>
<dbReference type="InterPro" id="IPR002403">
    <property type="entry name" value="Cyt_P450_E_grp-IV"/>
</dbReference>
<evidence type="ECO:0000256" key="7">
    <source>
        <dbReference type="ARBA" id="ARBA00023033"/>
    </source>
</evidence>
<comment type="function">
    <text evidence="2">May be involved in the metabolism of insect hormones and in the breakdown of synthetic insecticides.</text>
</comment>
<proteinExistence type="inferred from homology"/>
<dbReference type="InterPro" id="IPR036396">
    <property type="entry name" value="Cyt_P450_sf"/>
</dbReference>